<keyword evidence="2" id="KW-1185">Reference proteome</keyword>
<accession>A0ABY9SGB3</accession>
<protein>
    <submittedName>
        <fullName evidence="1">Uncharacterized protein</fullName>
    </submittedName>
</protein>
<reference evidence="1 2" key="1">
    <citation type="submission" date="2023-09" db="EMBL/GenBank/DDBJ databases">
        <title>Buttiauxella selenatireducens sp. nov., isolated from the rhizosphere of Cardamine hupingshanesis.</title>
        <authorList>
            <person name="Zhang S."/>
            <person name="Xu Z."/>
            <person name="Wang H."/>
            <person name="Guo Y."/>
        </authorList>
    </citation>
    <scope>NUCLEOTIDE SEQUENCE [LARGE SCALE GENOMIC DNA]</scope>
    <source>
        <strain evidence="1 2">R73</strain>
    </source>
</reference>
<name>A0ABY9SGB3_9ENTR</name>
<evidence type="ECO:0000313" key="2">
    <source>
        <dbReference type="Proteomes" id="UP001246690"/>
    </source>
</evidence>
<sequence>MSDKQSHDWLSYSAVDKTDADFLAERPVIIEERRTMRTVEKIEYDLERARRERDAWKNGRGDQSNDEMAKVTVSMLEKELSEAISNQGNEAD</sequence>
<proteinExistence type="predicted"/>
<organism evidence="1 2">
    <name type="scientific">Buttiauxella selenatireducens</name>
    <dbReference type="NCBI Taxonomy" id="3073902"/>
    <lineage>
        <taxon>Bacteria</taxon>
        <taxon>Pseudomonadati</taxon>
        <taxon>Pseudomonadota</taxon>
        <taxon>Gammaproteobacteria</taxon>
        <taxon>Enterobacterales</taxon>
        <taxon>Enterobacteriaceae</taxon>
        <taxon>Buttiauxella</taxon>
    </lineage>
</organism>
<gene>
    <name evidence="1" type="ORF">RHD99_11830</name>
</gene>
<evidence type="ECO:0000313" key="1">
    <source>
        <dbReference type="EMBL" id="WMY76563.1"/>
    </source>
</evidence>
<dbReference type="EMBL" id="CP133838">
    <property type="protein sequence ID" value="WMY76563.1"/>
    <property type="molecule type" value="Genomic_DNA"/>
</dbReference>
<dbReference type="RefSeq" id="WP_309878985.1">
    <property type="nucleotide sequence ID" value="NZ_CP133838.1"/>
</dbReference>
<dbReference type="Proteomes" id="UP001246690">
    <property type="component" value="Chromosome"/>
</dbReference>